<sequence>MSMAGRDTCRAPDPARTRQTGAELPQAWNAAALRMTCRRSGHPSSPVQDFSLLKRETEAEVKDLKRDVADLGQHMNTLEQTHDAHVEELDCHRRDIIALQDKNQELQYQLEDLENRSRRSNIRIKRVPA</sequence>
<reference evidence="3" key="1">
    <citation type="journal article" date="2022" name="bioRxiv">
        <title>Sequencing and chromosome-scale assembly of the giantPleurodeles waltlgenome.</title>
        <authorList>
            <person name="Brown T."/>
            <person name="Elewa A."/>
            <person name="Iarovenko S."/>
            <person name="Subramanian E."/>
            <person name="Araus A.J."/>
            <person name="Petzold A."/>
            <person name="Susuki M."/>
            <person name="Suzuki K.-i.T."/>
            <person name="Hayashi T."/>
            <person name="Toyoda A."/>
            <person name="Oliveira C."/>
            <person name="Osipova E."/>
            <person name="Leigh N.D."/>
            <person name="Simon A."/>
            <person name="Yun M.H."/>
        </authorList>
    </citation>
    <scope>NUCLEOTIDE SEQUENCE</scope>
    <source>
        <strain evidence="3">20211129_DDA</strain>
        <tissue evidence="3">Liver</tissue>
    </source>
</reference>
<feature type="region of interest" description="Disordered" evidence="2">
    <location>
        <begin position="1"/>
        <end position="25"/>
    </location>
</feature>
<keyword evidence="1" id="KW-0175">Coiled coil</keyword>
<proteinExistence type="predicted"/>
<organism evidence="3 4">
    <name type="scientific">Pleurodeles waltl</name>
    <name type="common">Iberian ribbed newt</name>
    <dbReference type="NCBI Taxonomy" id="8319"/>
    <lineage>
        <taxon>Eukaryota</taxon>
        <taxon>Metazoa</taxon>
        <taxon>Chordata</taxon>
        <taxon>Craniata</taxon>
        <taxon>Vertebrata</taxon>
        <taxon>Euteleostomi</taxon>
        <taxon>Amphibia</taxon>
        <taxon>Batrachia</taxon>
        <taxon>Caudata</taxon>
        <taxon>Salamandroidea</taxon>
        <taxon>Salamandridae</taxon>
        <taxon>Pleurodelinae</taxon>
        <taxon>Pleurodeles</taxon>
    </lineage>
</organism>
<feature type="compositionally biased region" description="Basic and acidic residues" evidence="2">
    <location>
        <begin position="7"/>
        <end position="16"/>
    </location>
</feature>
<protein>
    <submittedName>
        <fullName evidence="3">Uncharacterized protein</fullName>
    </submittedName>
</protein>
<dbReference type="AlphaFoldDB" id="A0AAV7WIG5"/>
<accession>A0AAV7WIG5</accession>
<evidence type="ECO:0000256" key="2">
    <source>
        <dbReference type="SAM" id="MobiDB-lite"/>
    </source>
</evidence>
<feature type="coiled-coil region" evidence="1">
    <location>
        <begin position="47"/>
        <end position="123"/>
    </location>
</feature>
<gene>
    <name evidence="3" type="ORF">NDU88_000742</name>
</gene>
<comment type="caution">
    <text evidence="3">The sequence shown here is derived from an EMBL/GenBank/DDBJ whole genome shotgun (WGS) entry which is preliminary data.</text>
</comment>
<dbReference type="EMBL" id="JANPWB010000001">
    <property type="protein sequence ID" value="KAJ1213103.1"/>
    <property type="molecule type" value="Genomic_DNA"/>
</dbReference>
<keyword evidence="4" id="KW-1185">Reference proteome</keyword>
<name>A0AAV7WIG5_PLEWA</name>
<dbReference type="Proteomes" id="UP001066276">
    <property type="component" value="Chromosome 1_1"/>
</dbReference>
<evidence type="ECO:0000256" key="1">
    <source>
        <dbReference type="SAM" id="Coils"/>
    </source>
</evidence>
<evidence type="ECO:0000313" key="3">
    <source>
        <dbReference type="EMBL" id="KAJ1213103.1"/>
    </source>
</evidence>
<evidence type="ECO:0000313" key="4">
    <source>
        <dbReference type="Proteomes" id="UP001066276"/>
    </source>
</evidence>